<dbReference type="Proteomes" id="UP000823775">
    <property type="component" value="Unassembled WGS sequence"/>
</dbReference>
<sequence>MSWWLFHMEMFGKPSVCSGLFWWLRIYRAMDATCDLMIAEVLRGLELAQVRQLIRLWMVHLDSGQRLGVVLIGRWTESLVTEWSGALSR</sequence>
<feature type="signal peptide" evidence="1">
    <location>
        <begin position="1"/>
        <end position="19"/>
    </location>
</feature>
<keyword evidence="1" id="KW-0732">Signal</keyword>
<name>A0ABS8TB73_DATST</name>
<evidence type="ECO:0000256" key="1">
    <source>
        <dbReference type="SAM" id="SignalP"/>
    </source>
</evidence>
<reference evidence="2 3" key="1">
    <citation type="journal article" date="2021" name="BMC Genomics">
        <title>Datura genome reveals duplications of psychoactive alkaloid biosynthetic genes and high mutation rate following tissue culture.</title>
        <authorList>
            <person name="Rajewski A."/>
            <person name="Carter-House D."/>
            <person name="Stajich J."/>
            <person name="Litt A."/>
        </authorList>
    </citation>
    <scope>NUCLEOTIDE SEQUENCE [LARGE SCALE GENOMIC DNA]</scope>
    <source>
        <strain evidence="2">AR-01</strain>
    </source>
</reference>
<keyword evidence="3" id="KW-1185">Reference proteome</keyword>
<evidence type="ECO:0000313" key="2">
    <source>
        <dbReference type="EMBL" id="MCD7468680.1"/>
    </source>
</evidence>
<gene>
    <name evidence="2" type="ORF">HAX54_007077</name>
</gene>
<organism evidence="2 3">
    <name type="scientific">Datura stramonium</name>
    <name type="common">Jimsonweed</name>
    <name type="synonym">Common thornapple</name>
    <dbReference type="NCBI Taxonomy" id="4076"/>
    <lineage>
        <taxon>Eukaryota</taxon>
        <taxon>Viridiplantae</taxon>
        <taxon>Streptophyta</taxon>
        <taxon>Embryophyta</taxon>
        <taxon>Tracheophyta</taxon>
        <taxon>Spermatophyta</taxon>
        <taxon>Magnoliopsida</taxon>
        <taxon>eudicotyledons</taxon>
        <taxon>Gunneridae</taxon>
        <taxon>Pentapetalae</taxon>
        <taxon>asterids</taxon>
        <taxon>lamiids</taxon>
        <taxon>Solanales</taxon>
        <taxon>Solanaceae</taxon>
        <taxon>Solanoideae</taxon>
        <taxon>Datureae</taxon>
        <taxon>Datura</taxon>
    </lineage>
</organism>
<dbReference type="EMBL" id="JACEIK010001363">
    <property type="protein sequence ID" value="MCD7468680.1"/>
    <property type="molecule type" value="Genomic_DNA"/>
</dbReference>
<comment type="caution">
    <text evidence="2">The sequence shown here is derived from an EMBL/GenBank/DDBJ whole genome shotgun (WGS) entry which is preliminary data.</text>
</comment>
<evidence type="ECO:0000313" key="3">
    <source>
        <dbReference type="Proteomes" id="UP000823775"/>
    </source>
</evidence>
<protein>
    <submittedName>
        <fullName evidence="2">Uncharacterized protein</fullName>
    </submittedName>
</protein>
<accession>A0ABS8TB73</accession>
<proteinExistence type="predicted"/>
<feature type="chain" id="PRO_5046623404" evidence="1">
    <location>
        <begin position="20"/>
        <end position="89"/>
    </location>
</feature>